<organism evidence="1 2">
    <name type="scientific">Bosea massiliensis</name>
    <dbReference type="NCBI Taxonomy" id="151419"/>
    <lineage>
        <taxon>Bacteria</taxon>
        <taxon>Pseudomonadati</taxon>
        <taxon>Pseudomonadota</taxon>
        <taxon>Alphaproteobacteria</taxon>
        <taxon>Hyphomicrobiales</taxon>
        <taxon>Boseaceae</taxon>
        <taxon>Bosea</taxon>
    </lineage>
</organism>
<protein>
    <submittedName>
        <fullName evidence="1">Uncharacterized protein</fullName>
    </submittedName>
</protein>
<accession>A0ABW0P1C4</accession>
<evidence type="ECO:0000313" key="2">
    <source>
        <dbReference type="Proteomes" id="UP001596060"/>
    </source>
</evidence>
<dbReference type="Proteomes" id="UP001596060">
    <property type="component" value="Unassembled WGS sequence"/>
</dbReference>
<comment type="caution">
    <text evidence="1">The sequence shown here is derived from an EMBL/GenBank/DDBJ whole genome shotgun (WGS) entry which is preliminary data.</text>
</comment>
<name>A0ABW0P1C4_9HYPH</name>
<dbReference type="EMBL" id="JBHSLU010000017">
    <property type="protein sequence ID" value="MFC5505502.1"/>
    <property type="molecule type" value="Genomic_DNA"/>
</dbReference>
<reference evidence="2" key="1">
    <citation type="journal article" date="2019" name="Int. J. Syst. Evol. Microbiol.">
        <title>The Global Catalogue of Microorganisms (GCM) 10K type strain sequencing project: providing services to taxonomists for standard genome sequencing and annotation.</title>
        <authorList>
            <consortium name="The Broad Institute Genomics Platform"/>
            <consortium name="The Broad Institute Genome Sequencing Center for Infectious Disease"/>
            <person name="Wu L."/>
            <person name="Ma J."/>
        </authorList>
    </citation>
    <scope>NUCLEOTIDE SEQUENCE [LARGE SCALE GENOMIC DNA]</scope>
    <source>
        <strain evidence="2">CCUG 43117</strain>
    </source>
</reference>
<gene>
    <name evidence="1" type="ORF">ACFPN9_09555</name>
</gene>
<keyword evidence="2" id="KW-1185">Reference proteome</keyword>
<proteinExistence type="predicted"/>
<dbReference type="RefSeq" id="WP_377816689.1">
    <property type="nucleotide sequence ID" value="NZ_JBHSLU010000017.1"/>
</dbReference>
<evidence type="ECO:0000313" key="1">
    <source>
        <dbReference type="EMBL" id="MFC5505502.1"/>
    </source>
</evidence>
<sequence length="112" mass="12533">MEAALCVWEDLLERYDRFPTQNPGIVAQWKKNGTVHMRSLCPAIGSWIVEAFELFERDSLDGTAYDWDVVPAFVNLVDWEDQRHKPKLMAPLAAAKLVAQRLGGSLACASEG</sequence>